<dbReference type="Proteomes" id="UP001595075">
    <property type="component" value="Unassembled WGS sequence"/>
</dbReference>
<evidence type="ECO:0000256" key="1">
    <source>
        <dbReference type="SAM" id="Coils"/>
    </source>
</evidence>
<reference evidence="3 4" key="1">
    <citation type="journal article" date="2024" name="Commun. Biol.">
        <title>Comparative genomic analysis of thermophilic fungi reveals convergent evolutionary adaptations and gene losses.</title>
        <authorList>
            <person name="Steindorff A.S."/>
            <person name="Aguilar-Pontes M.V."/>
            <person name="Robinson A.J."/>
            <person name="Andreopoulos B."/>
            <person name="LaButti K."/>
            <person name="Kuo A."/>
            <person name="Mondo S."/>
            <person name="Riley R."/>
            <person name="Otillar R."/>
            <person name="Haridas S."/>
            <person name="Lipzen A."/>
            <person name="Grimwood J."/>
            <person name="Schmutz J."/>
            <person name="Clum A."/>
            <person name="Reid I.D."/>
            <person name="Moisan M.C."/>
            <person name="Butler G."/>
            <person name="Nguyen T.T.M."/>
            <person name="Dewar K."/>
            <person name="Conant G."/>
            <person name="Drula E."/>
            <person name="Henrissat B."/>
            <person name="Hansel C."/>
            <person name="Singer S."/>
            <person name="Hutchinson M.I."/>
            <person name="de Vries R.P."/>
            <person name="Natvig D.O."/>
            <person name="Powell A.J."/>
            <person name="Tsang A."/>
            <person name="Grigoriev I.V."/>
        </authorList>
    </citation>
    <scope>NUCLEOTIDE SEQUENCE [LARGE SCALE GENOMIC DNA]</scope>
    <source>
        <strain evidence="3 4">CBS 494.80</strain>
    </source>
</reference>
<feature type="compositionally biased region" description="Basic and acidic residues" evidence="2">
    <location>
        <begin position="282"/>
        <end position="298"/>
    </location>
</feature>
<evidence type="ECO:0000256" key="2">
    <source>
        <dbReference type="SAM" id="MobiDB-lite"/>
    </source>
</evidence>
<proteinExistence type="predicted"/>
<keyword evidence="4" id="KW-1185">Reference proteome</keyword>
<accession>A0ABR4CT92</accession>
<feature type="coiled-coil region" evidence="1">
    <location>
        <begin position="695"/>
        <end position="763"/>
    </location>
</feature>
<dbReference type="EMBL" id="JAZHXI010000003">
    <property type="protein sequence ID" value="KAL2073203.1"/>
    <property type="molecule type" value="Genomic_DNA"/>
</dbReference>
<evidence type="ECO:0000313" key="4">
    <source>
        <dbReference type="Proteomes" id="UP001595075"/>
    </source>
</evidence>
<sequence length="795" mass="88904">MNRSSKTSGGPGQPKATPFEDILNDAMVQGKGATFGQYKLKEIVEYSGQLLLFAEENVDDNEDHSEMAKLLERSSRASAGGLDFTLKPHEVCTWLNFFELTGKVKEGGPTVEKQVLEWMRHTPTSDQHHPLDFRRDPKRDYAQGLYYQSGYFPNLACALSESRCKGVAEPYFFHMVSTVEKLKACAKQRTNIQLSHSDMCAVSILLFDFLKSNHCSSDAPRVYNNSFMDATRRIESAVESGKSLTIPRLELRAISIIFDHITLPKPFNDKTKALPSASSSGTEKENKSESIQDHDSKKPPHLSATSTSKAMKKRILNFQTKAKQGREITLDRKAAIEINSVCRSIFMQGVGLVDWTEDLLHPQVKALRKLIQAMDPEEKQRVTLDEKEASSISSLFGEIPQHLKDFIDGVQASKIGTQLPGSDVAVVTQQAKPWKARSDPEDYFAARMQLYDDLQTGHLPTLDSEISELMHAILKKVLSMLKTREDDIDKDLLLLPSSSHPLLCGLALVENGIGNSTRSSQKALEESETSMKKYVSTSEANALTMLSKLEESTRSADEAYSKLKSESDQKISRLENELRTTKSNAEKSKTASSKHQGSLESKLSTAKKEAIKWEKKFNTEAESKRLLRQDYDTLSQKHETLTTRSQNLSTEQHTKIATQEKELAVLRSRRVNPAIERDAIARAVANALAIKQIELDAKQRVLDTQQIELEAKQQELDATKALVVHQVDLDAKQRELVIKESGLESERIRLQGVQEEHDEALKARNVQIADLKESLAVMENLSAESRGVSGSSNLF</sequence>
<evidence type="ECO:0000313" key="3">
    <source>
        <dbReference type="EMBL" id="KAL2073203.1"/>
    </source>
</evidence>
<protein>
    <submittedName>
        <fullName evidence="3">Uncharacterized protein</fullName>
    </submittedName>
</protein>
<feature type="compositionally biased region" description="Basic and acidic residues" evidence="2">
    <location>
        <begin position="554"/>
        <end position="589"/>
    </location>
</feature>
<comment type="caution">
    <text evidence="3">The sequence shown here is derived from an EMBL/GenBank/DDBJ whole genome shotgun (WGS) entry which is preliminary data.</text>
</comment>
<feature type="region of interest" description="Disordered" evidence="2">
    <location>
        <begin position="554"/>
        <end position="603"/>
    </location>
</feature>
<organism evidence="3 4">
    <name type="scientific">Oculimacula yallundae</name>
    <dbReference type="NCBI Taxonomy" id="86028"/>
    <lineage>
        <taxon>Eukaryota</taxon>
        <taxon>Fungi</taxon>
        <taxon>Dikarya</taxon>
        <taxon>Ascomycota</taxon>
        <taxon>Pezizomycotina</taxon>
        <taxon>Leotiomycetes</taxon>
        <taxon>Helotiales</taxon>
        <taxon>Ploettnerulaceae</taxon>
        <taxon>Oculimacula</taxon>
    </lineage>
</organism>
<keyword evidence="1" id="KW-0175">Coiled coil</keyword>
<feature type="region of interest" description="Disordered" evidence="2">
    <location>
        <begin position="269"/>
        <end position="309"/>
    </location>
</feature>
<gene>
    <name evidence="3" type="ORF">VTL71DRAFT_10527</name>
</gene>
<name>A0ABR4CT92_9HELO</name>
<feature type="compositionally biased region" description="Polar residues" evidence="2">
    <location>
        <begin position="590"/>
        <end position="603"/>
    </location>
</feature>